<evidence type="ECO:0000313" key="2">
    <source>
        <dbReference type="EMBL" id="MBE1599730.1"/>
    </source>
</evidence>
<evidence type="ECO:0000313" key="3">
    <source>
        <dbReference type="Proteomes" id="UP000629287"/>
    </source>
</evidence>
<dbReference type="GO" id="GO:0016740">
    <property type="term" value="F:transferase activity"/>
    <property type="evidence" value="ECO:0007669"/>
    <property type="project" value="UniProtKB-KW"/>
</dbReference>
<keyword evidence="1" id="KW-0808">Transferase</keyword>
<evidence type="ECO:0000313" key="1">
    <source>
        <dbReference type="EMBL" id="MBE1598987.1"/>
    </source>
</evidence>
<dbReference type="RefSeq" id="WP_046916428.1">
    <property type="nucleotide sequence ID" value="NZ_JADBGF010000001.1"/>
</dbReference>
<dbReference type="GeneID" id="86830403"/>
<sequence>MNTPKCPGCTAGRRNHGQYLCRACWRALPASTRGRLGRRDARAFLRLRQLHQALAANTPIAIIRVSP</sequence>
<proteinExistence type="predicted"/>
<dbReference type="Proteomes" id="UP000629287">
    <property type="component" value="Unassembled WGS sequence"/>
</dbReference>
<comment type="caution">
    <text evidence="1">The sequence shown here is derived from an EMBL/GenBank/DDBJ whole genome shotgun (WGS) entry which is preliminary data.</text>
</comment>
<accession>A0A8I0TSU5</accession>
<gene>
    <name evidence="1" type="ORF">H4687_005116</name>
    <name evidence="2" type="ORF">H4687_005859</name>
</gene>
<dbReference type="AlphaFoldDB" id="A0A8I0TSU5"/>
<dbReference type="EMBL" id="JADBGF010000001">
    <property type="protein sequence ID" value="MBE1599730.1"/>
    <property type="molecule type" value="Genomic_DNA"/>
</dbReference>
<keyword evidence="3" id="KW-1185">Reference proteome</keyword>
<dbReference type="OrthoDB" id="4243352at2"/>
<protein>
    <submittedName>
        <fullName evidence="1">tRNA(Ile2) C34 agmatinyltransferase TiaS</fullName>
    </submittedName>
</protein>
<organism evidence="1 3">
    <name type="scientific">Streptomyces stelliscabiei</name>
    <dbReference type="NCBI Taxonomy" id="146820"/>
    <lineage>
        <taxon>Bacteria</taxon>
        <taxon>Bacillati</taxon>
        <taxon>Actinomycetota</taxon>
        <taxon>Actinomycetes</taxon>
        <taxon>Kitasatosporales</taxon>
        <taxon>Streptomycetaceae</taxon>
        <taxon>Streptomyces</taxon>
    </lineage>
</organism>
<dbReference type="EMBL" id="JADBGF010000001">
    <property type="protein sequence ID" value="MBE1598987.1"/>
    <property type="molecule type" value="Genomic_DNA"/>
</dbReference>
<name>A0A8I0TSU5_9ACTN</name>
<reference evidence="1 3" key="1">
    <citation type="submission" date="2020-10" db="EMBL/GenBank/DDBJ databases">
        <title>Sequencing the genomes of 1000 actinobacteria strains.</title>
        <authorList>
            <person name="Klenk H.-P."/>
        </authorList>
    </citation>
    <scope>NUCLEOTIDE SEQUENCE [LARGE SCALE GENOMIC DNA]</scope>
    <source>
        <strain evidence="1 3">DSM 41803</strain>
    </source>
</reference>